<evidence type="ECO:0000256" key="4">
    <source>
        <dbReference type="ARBA" id="ARBA00022475"/>
    </source>
</evidence>
<comment type="subcellular location">
    <subcellularLocation>
        <location evidence="1">Cell membrane</location>
        <topology evidence="1">Multi-pass membrane protein</topology>
    </subcellularLocation>
</comment>
<dbReference type="InterPro" id="IPR051163">
    <property type="entry name" value="Sodium:Solute_Symporter_SSF"/>
</dbReference>
<feature type="transmembrane region" description="Helical" evidence="11">
    <location>
        <begin position="658"/>
        <end position="680"/>
    </location>
</feature>
<keyword evidence="4" id="KW-1003">Cell membrane</keyword>
<feature type="transmembrane region" description="Helical" evidence="11">
    <location>
        <begin position="519"/>
        <end position="540"/>
    </location>
</feature>
<evidence type="ECO:0000256" key="10">
    <source>
        <dbReference type="ARBA" id="ARBA00023201"/>
    </source>
</evidence>
<evidence type="ECO:0000256" key="11">
    <source>
        <dbReference type="SAM" id="Phobius"/>
    </source>
</evidence>
<keyword evidence="7" id="KW-0915">Sodium</keyword>
<protein>
    <submittedName>
        <fullName evidence="13">Sodium symporter family protein</fullName>
    </submittedName>
</protein>
<dbReference type="Pfam" id="PF00474">
    <property type="entry name" value="SSF"/>
    <property type="match status" value="1"/>
</dbReference>
<feature type="transmembrane region" description="Helical" evidence="11">
    <location>
        <begin position="458"/>
        <end position="483"/>
    </location>
</feature>
<gene>
    <name evidence="13" type="ORF">M094_2213</name>
</gene>
<dbReference type="Pfam" id="PF24996">
    <property type="entry name" value="NANM"/>
    <property type="match status" value="1"/>
</dbReference>
<evidence type="ECO:0000256" key="1">
    <source>
        <dbReference type="ARBA" id="ARBA00004651"/>
    </source>
</evidence>
<keyword evidence="5 11" id="KW-0812">Transmembrane</keyword>
<dbReference type="NCBIfam" id="TIGR00813">
    <property type="entry name" value="sss"/>
    <property type="match status" value="1"/>
</dbReference>
<dbReference type="SUPFAM" id="SSF117281">
    <property type="entry name" value="Kelch motif"/>
    <property type="match status" value="1"/>
</dbReference>
<feature type="signal peptide" evidence="12">
    <location>
        <begin position="1"/>
        <end position="24"/>
    </location>
</feature>
<dbReference type="Gene3D" id="2.120.10.80">
    <property type="entry name" value="Kelch-type beta propeller"/>
    <property type="match status" value="1"/>
</dbReference>
<dbReference type="PATRIC" id="fig|1339349.3.peg.3334"/>
<feature type="chain" id="PRO_5001744553" evidence="12">
    <location>
        <begin position="25"/>
        <end position="822"/>
    </location>
</feature>
<comment type="caution">
    <text evidence="13">The sequence shown here is derived from an EMBL/GenBank/DDBJ whole genome shotgun (WGS) entry which is preliminary data.</text>
</comment>
<feature type="transmembrane region" description="Helical" evidence="11">
    <location>
        <begin position="715"/>
        <end position="737"/>
    </location>
</feature>
<keyword evidence="9 11" id="KW-0472">Membrane</keyword>
<reference evidence="13 14" key="1">
    <citation type="submission" date="2014-04" db="EMBL/GenBank/DDBJ databases">
        <authorList>
            <person name="Sears C."/>
            <person name="Carroll K."/>
            <person name="Sack B.R."/>
            <person name="Qadri F."/>
            <person name="Myers L.L."/>
            <person name="Chung G.-T."/>
            <person name="Escheverria P."/>
            <person name="Fraser C.M."/>
            <person name="Sadzewicz L."/>
            <person name="Shefchek K.A."/>
            <person name="Tallon L."/>
            <person name="Das S.P."/>
            <person name="Daugherty S."/>
            <person name="Mongodin E.F."/>
        </authorList>
    </citation>
    <scope>NUCLEOTIDE SEQUENCE [LARGE SCALE GENOMIC DNA]</scope>
    <source>
        <strain evidence="13 14">3978 T3 ii</strain>
    </source>
</reference>
<keyword evidence="3" id="KW-0813">Transport</keyword>
<feature type="transmembrane region" description="Helical" evidence="11">
    <location>
        <begin position="798"/>
        <end position="819"/>
    </location>
</feature>
<feature type="transmembrane region" description="Helical" evidence="11">
    <location>
        <begin position="345"/>
        <end position="367"/>
    </location>
</feature>
<proteinExistence type="inferred from homology"/>
<keyword evidence="8" id="KW-0406">Ion transport</keyword>
<evidence type="ECO:0000256" key="9">
    <source>
        <dbReference type="ARBA" id="ARBA00023136"/>
    </source>
</evidence>
<dbReference type="InterPro" id="IPR015915">
    <property type="entry name" value="Kelch-typ_b-propeller"/>
</dbReference>
<dbReference type="GO" id="GO:0006814">
    <property type="term" value="P:sodium ion transport"/>
    <property type="evidence" value="ECO:0007669"/>
    <property type="project" value="UniProtKB-KW"/>
</dbReference>
<dbReference type="PROSITE" id="PS50283">
    <property type="entry name" value="NA_SOLUT_SYMP_3"/>
    <property type="match status" value="1"/>
</dbReference>
<feature type="transmembrane region" description="Helical" evidence="11">
    <location>
        <begin position="387"/>
        <end position="407"/>
    </location>
</feature>
<sequence>MTRIVNNCVALVCLCLFWGQSLRAADASHSEQIKWGNESVFNEEHNTLGLFSGVLGGQIVLAGGTSDDYSRWGRNAVCLSENAGFALYEDVLSKPLAYGASITLSDGILCIGGRDSSQCYEDVFLVTMQQGKLNVSEDWPPLPFPLSNAAGALLDNKVYLFGGRKSVSPSRLSDSFFVLDLSNKSRGWKELPGYPGCVREDAILVVQNNGVSPCLYLLGGQTETEEGLSSCLTDGYVYNPQLGKWSSLGSDFPKGICAAVASGANHILLFQKEPEDTQHLKKENALWKYHTITQTLVKSECIPGTYDTMQVLQRNRSFVILGSNASSGTNRLYSLQGDIVPLEKGLGLVNILVIIGYFAVLAGIGIYFSRRQKSTNDYFKGGGRIPWWAAGLSLFGTALSAITFMAIPSKAYATNWSYVLFNTGIVFVAPVIVYVFIPFFRRLNITTAYEYLEIRFNVFIRVICSLAFIIFQVGRMGVVLFLPSIALNVVTGLDIFLCIGIMGVCSILYTMIGGIEAVVWTDAIQVIVLLGGAIFAVIYISCSLPGGLGETIDIAVANGKFDLGATNFDLKDATMWTVIIAACFTHLTTYGTDQSMVQRYLTTSSMKEARKSVWTNAILTVPATLIFFFIGTALYAYYKVYPENLSISIPNGDAIFPWYIFTQLPVGIVGLLISGIFAAAMSTLSGSMNSAATAYIVDIYSRFFHKGEGGNELHAARMATCVIGIISLSFAFLMATWNIASLWDEFNKILGLILGSMGGLFMLGMLTKRANSGGAIIGIVASIIVQLFVARFQTFHLLLYTASGFISCFVIGYLASLFFKKK</sequence>
<dbReference type="InterPro" id="IPR001734">
    <property type="entry name" value="Na/solute_symporter"/>
</dbReference>
<keyword evidence="10" id="KW-0739">Sodium transport</keyword>
<dbReference type="EMBL" id="JNHN01000179">
    <property type="protein sequence ID" value="KDS48527.1"/>
    <property type="molecule type" value="Genomic_DNA"/>
</dbReference>
<evidence type="ECO:0000256" key="3">
    <source>
        <dbReference type="ARBA" id="ARBA00022448"/>
    </source>
</evidence>
<feature type="transmembrane region" description="Helical" evidence="11">
    <location>
        <begin position="419"/>
        <end position="437"/>
    </location>
</feature>
<dbReference type="GO" id="GO:0005886">
    <property type="term" value="C:plasma membrane"/>
    <property type="evidence" value="ECO:0007669"/>
    <property type="project" value="UniProtKB-SubCell"/>
</dbReference>
<evidence type="ECO:0000256" key="2">
    <source>
        <dbReference type="ARBA" id="ARBA00006434"/>
    </source>
</evidence>
<organism evidence="13 14">
    <name type="scientific">Bacteroides uniformis str. 3978 T3 ii</name>
    <dbReference type="NCBI Taxonomy" id="1339349"/>
    <lineage>
        <taxon>Bacteria</taxon>
        <taxon>Pseudomonadati</taxon>
        <taxon>Bacteroidota</taxon>
        <taxon>Bacteroidia</taxon>
        <taxon>Bacteroidales</taxon>
        <taxon>Bacteroidaceae</taxon>
        <taxon>Bacteroides</taxon>
    </lineage>
</organism>
<feature type="transmembrane region" description="Helical" evidence="11">
    <location>
        <begin position="749"/>
        <end position="766"/>
    </location>
</feature>
<dbReference type="AlphaFoldDB" id="A0A078RXM1"/>
<evidence type="ECO:0000256" key="6">
    <source>
        <dbReference type="ARBA" id="ARBA00022989"/>
    </source>
</evidence>
<dbReference type="CDD" id="cd11495">
    <property type="entry name" value="SLC5sbd_NIS-like_u3"/>
    <property type="match status" value="1"/>
</dbReference>
<evidence type="ECO:0000256" key="7">
    <source>
        <dbReference type="ARBA" id="ARBA00023053"/>
    </source>
</evidence>
<evidence type="ECO:0000313" key="14">
    <source>
        <dbReference type="Proteomes" id="UP000028013"/>
    </source>
</evidence>
<dbReference type="GO" id="GO:0015293">
    <property type="term" value="F:symporter activity"/>
    <property type="evidence" value="ECO:0007669"/>
    <property type="project" value="TreeGrafter"/>
</dbReference>
<evidence type="ECO:0000256" key="12">
    <source>
        <dbReference type="SAM" id="SignalP"/>
    </source>
</evidence>
<evidence type="ECO:0000313" key="13">
    <source>
        <dbReference type="EMBL" id="KDS48527.1"/>
    </source>
</evidence>
<dbReference type="RefSeq" id="WP_035448441.1">
    <property type="nucleotide sequence ID" value="NZ_JNHN01000179.1"/>
</dbReference>
<dbReference type="Gene3D" id="1.20.1730.10">
    <property type="entry name" value="Sodium/glucose cotransporter"/>
    <property type="match status" value="1"/>
</dbReference>
<evidence type="ECO:0000256" key="5">
    <source>
        <dbReference type="ARBA" id="ARBA00022692"/>
    </source>
</evidence>
<dbReference type="PANTHER" id="PTHR42985:SF40">
    <property type="entry name" value="LD47995P-RELATED"/>
    <property type="match status" value="1"/>
</dbReference>
<feature type="transmembrane region" description="Helical" evidence="11">
    <location>
        <begin position="573"/>
        <end position="592"/>
    </location>
</feature>
<accession>A0A078RXM1</accession>
<feature type="transmembrane region" description="Helical" evidence="11">
    <location>
        <begin position="613"/>
        <end position="638"/>
    </location>
</feature>
<dbReference type="Proteomes" id="UP000028013">
    <property type="component" value="Unassembled WGS sequence"/>
</dbReference>
<dbReference type="InterPro" id="IPR038377">
    <property type="entry name" value="Na/Glc_symporter_sf"/>
</dbReference>
<feature type="transmembrane region" description="Helical" evidence="11">
    <location>
        <begin position="489"/>
        <end position="512"/>
    </location>
</feature>
<evidence type="ECO:0000256" key="8">
    <source>
        <dbReference type="ARBA" id="ARBA00023065"/>
    </source>
</evidence>
<dbReference type="InterPro" id="IPR056734">
    <property type="entry name" value="NANM"/>
</dbReference>
<keyword evidence="6 11" id="KW-1133">Transmembrane helix</keyword>
<comment type="similarity">
    <text evidence="2">Belongs to the sodium:solute symporter (SSF) (TC 2.A.21) family.</text>
</comment>
<dbReference type="PANTHER" id="PTHR42985">
    <property type="entry name" value="SODIUM-COUPLED MONOCARBOXYLATE TRANSPORTER"/>
    <property type="match status" value="1"/>
</dbReference>
<name>A0A078RXM1_BACUN</name>
<keyword evidence="12" id="KW-0732">Signal</keyword>
<feature type="transmembrane region" description="Helical" evidence="11">
    <location>
        <begin position="773"/>
        <end position="792"/>
    </location>
</feature>